<dbReference type="SUPFAM" id="SSF51735">
    <property type="entry name" value="NAD(P)-binding Rossmann-fold domains"/>
    <property type="match status" value="1"/>
</dbReference>
<sequence length="239" mass="25588">MDTVLVTGGTKGLGFSISKKLVSQGYRVIVVGRKSSEECQNWLKSEEGAAFEPFDFQETSKIHEFCQLITKKYGRLYGVVNNAALGLDGVLATMHESEISKVIKVNVEAPILLTKYLLRPMLINRRGRVINISSIIGSTGFNGLAVYGATKAALNGFTKSLSREVGKAGITVNSVAPGYMATSMTEGLEGDKLASIKRRSPLGELVNVDDVASIVNYLMSEEAKMITGTIVTVDAGSTA</sequence>
<dbReference type="AlphaFoldDB" id="A0A094IZZ9"/>
<dbReference type="eggNOG" id="COG1028">
    <property type="taxonomic scope" value="Bacteria"/>
</dbReference>
<dbReference type="Gene3D" id="3.40.50.720">
    <property type="entry name" value="NAD(P)-binding Rossmann-like Domain"/>
    <property type="match status" value="1"/>
</dbReference>
<dbReference type="InterPro" id="IPR002347">
    <property type="entry name" value="SDR_fam"/>
</dbReference>
<reference evidence="3 4" key="1">
    <citation type="submission" date="2014-06" db="EMBL/GenBank/DDBJ databases">
        <title>The draft genome sequence of Idiomarina salinarum ISL-52.</title>
        <authorList>
            <person name="Du J."/>
            <person name="Shao Z."/>
        </authorList>
    </citation>
    <scope>NUCLEOTIDE SEQUENCE [LARGE SCALE GENOMIC DNA]</scope>
    <source>
        <strain evidence="3 4">ISL-52</strain>
    </source>
</reference>
<protein>
    <submittedName>
        <fullName evidence="3">3-oxoacyl-ACP reductase</fullName>
    </submittedName>
</protein>
<dbReference type="GO" id="GO:0032787">
    <property type="term" value="P:monocarboxylic acid metabolic process"/>
    <property type="evidence" value="ECO:0007669"/>
    <property type="project" value="UniProtKB-ARBA"/>
</dbReference>
<accession>A0A094IZZ9</accession>
<gene>
    <name evidence="3" type="ORF">IDSA_01130</name>
</gene>
<dbReference type="Proteomes" id="UP000054363">
    <property type="component" value="Unassembled WGS sequence"/>
</dbReference>
<comment type="caution">
    <text evidence="3">The sequence shown here is derived from an EMBL/GenBank/DDBJ whole genome shotgun (WGS) entry which is preliminary data.</text>
</comment>
<organism evidence="3 4">
    <name type="scientific">Pseudidiomarina salinarum</name>
    <dbReference type="NCBI Taxonomy" id="435908"/>
    <lineage>
        <taxon>Bacteria</taxon>
        <taxon>Pseudomonadati</taxon>
        <taxon>Pseudomonadota</taxon>
        <taxon>Gammaproteobacteria</taxon>
        <taxon>Alteromonadales</taxon>
        <taxon>Idiomarinaceae</taxon>
        <taxon>Pseudidiomarina</taxon>
    </lineage>
</organism>
<dbReference type="PANTHER" id="PTHR42879:SF2">
    <property type="entry name" value="3-OXOACYL-[ACYL-CARRIER-PROTEIN] REDUCTASE FABG"/>
    <property type="match status" value="1"/>
</dbReference>
<keyword evidence="4" id="KW-1185">Reference proteome</keyword>
<name>A0A094IZZ9_9GAMM</name>
<dbReference type="Pfam" id="PF13561">
    <property type="entry name" value="adh_short_C2"/>
    <property type="match status" value="1"/>
</dbReference>
<proteinExistence type="inferred from homology"/>
<dbReference type="InterPro" id="IPR050259">
    <property type="entry name" value="SDR"/>
</dbReference>
<dbReference type="GO" id="GO:0016491">
    <property type="term" value="F:oxidoreductase activity"/>
    <property type="evidence" value="ECO:0007669"/>
    <property type="project" value="UniProtKB-KW"/>
</dbReference>
<evidence type="ECO:0000256" key="2">
    <source>
        <dbReference type="ARBA" id="ARBA00023002"/>
    </source>
</evidence>
<dbReference type="PROSITE" id="PS00061">
    <property type="entry name" value="ADH_SHORT"/>
    <property type="match status" value="1"/>
</dbReference>
<evidence type="ECO:0000313" key="4">
    <source>
        <dbReference type="Proteomes" id="UP000054363"/>
    </source>
</evidence>
<dbReference type="InterPro" id="IPR020904">
    <property type="entry name" value="Sc_DH/Rdtase_CS"/>
</dbReference>
<dbReference type="InterPro" id="IPR036291">
    <property type="entry name" value="NAD(P)-bd_dom_sf"/>
</dbReference>
<dbReference type="STRING" id="435908.IDSA_01130"/>
<comment type="similarity">
    <text evidence="1">Belongs to the short-chain dehydrogenases/reductases (SDR) family.</text>
</comment>
<dbReference type="EMBL" id="JPER01000001">
    <property type="protein sequence ID" value="KFZ31359.1"/>
    <property type="molecule type" value="Genomic_DNA"/>
</dbReference>
<evidence type="ECO:0000256" key="1">
    <source>
        <dbReference type="ARBA" id="ARBA00006484"/>
    </source>
</evidence>
<dbReference type="FunFam" id="3.40.50.720:FF:000173">
    <property type="entry name" value="3-oxoacyl-[acyl-carrier protein] reductase"/>
    <property type="match status" value="1"/>
</dbReference>
<dbReference type="PRINTS" id="PR00081">
    <property type="entry name" value="GDHRDH"/>
</dbReference>
<dbReference type="PANTHER" id="PTHR42879">
    <property type="entry name" value="3-OXOACYL-(ACYL-CARRIER-PROTEIN) REDUCTASE"/>
    <property type="match status" value="1"/>
</dbReference>
<dbReference type="PRINTS" id="PR00080">
    <property type="entry name" value="SDRFAMILY"/>
</dbReference>
<evidence type="ECO:0000313" key="3">
    <source>
        <dbReference type="EMBL" id="KFZ31359.1"/>
    </source>
</evidence>
<keyword evidence="2" id="KW-0560">Oxidoreductase</keyword>